<organism evidence="7 8">
    <name type="scientific">Rhodopirellula halodulae</name>
    <dbReference type="NCBI Taxonomy" id="2894198"/>
    <lineage>
        <taxon>Bacteria</taxon>
        <taxon>Pseudomonadati</taxon>
        <taxon>Planctomycetota</taxon>
        <taxon>Planctomycetia</taxon>
        <taxon>Pirellulales</taxon>
        <taxon>Pirellulaceae</taxon>
        <taxon>Rhodopirellula</taxon>
    </lineage>
</organism>
<dbReference type="Gene3D" id="1.25.40.10">
    <property type="entry name" value="Tetratricopeptide repeat domain"/>
    <property type="match status" value="1"/>
</dbReference>
<protein>
    <submittedName>
        <fullName evidence="7">TlpA family protein disulfide reductase</fullName>
    </submittedName>
</protein>
<evidence type="ECO:0000256" key="4">
    <source>
        <dbReference type="ARBA" id="ARBA00023284"/>
    </source>
</evidence>
<evidence type="ECO:0000256" key="3">
    <source>
        <dbReference type="ARBA" id="ARBA00023157"/>
    </source>
</evidence>
<feature type="domain" description="Thioredoxin" evidence="6">
    <location>
        <begin position="1"/>
        <end position="178"/>
    </location>
</feature>
<dbReference type="InterPro" id="IPR017937">
    <property type="entry name" value="Thioredoxin_CS"/>
</dbReference>
<evidence type="ECO:0000313" key="7">
    <source>
        <dbReference type="EMBL" id="MCC9643457.1"/>
    </source>
</evidence>
<gene>
    <name evidence="7" type="ORF">LOC71_14325</name>
</gene>
<dbReference type="InterPro" id="IPR050553">
    <property type="entry name" value="Thioredoxin_ResA/DsbE_sf"/>
</dbReference>
<proteinExistence type="predicted"/>
<evidence type="ECO:0000259" key="6">
    <source>
        <dbReference type="PROSITE" id="PS51352"/>
    </source>
</evidence>
<evidence type="ECO:0000256" key="5">
    <source>
        <dbReference type="SAM" id="MobiDB-lite"/>
    </source>
</evidence>
<accession>A0ABS8NIS2</accession>
<reference evidence="7" key="1">
    <citation type="submission" date="2021-11" db="EMBL/GenBank/DDBJ databases">
        <title>Genome sequence.</title>
        <authorList>
            <person name="Sun Q."/>
        </authorList>
    </citation>
    <scope>NUCLEOTIDE SEQUENCE</scope>
    <source>
        <strain evidence="7">JC740</strain>
    </source>
</reference>
<feature type="region of interest" description="Disordered" evidence="5">
    <location>
        <begin position="85"/>
        <end position="110"/>
    </location>
</feature>
<dbReference type="RefSeq" id="WP_230274407.1">
    <property type="nucleotide sequence ID" value="NZ_JAJKFW010000024.1"/>
</dbReference>
<dbReference type="PROSITE" id="PS51352">
    <property type="entry name" value="THIOREDOXIN_2"/>
    <property type="match status" value="1"/>
</dbReference>
<dbReference type="PANTHER" id="PTHR42852:SF6">
    <property type="entry name" value="THIOL:DISULFIDE INTERCHANGE PROTEIN DSBE"/>
    <property type="match status" value="1"/>
</dbReference>
<keyword evidence="4" id="KW-0676">Redox-active center</keyword>
<dbReference type="Proteomes" id="UP001430306">
    <property type="component" value="Unassembled WGS sequence"/>
</dbReference>
<evidence type="ECO:0000256" key="2">
    <source>
        <dbReference type="ARBA" id="ARBA00022748"/>
    </source>
</evidence>
<dbReference type="PANTHER" id="PTHR42852">
    <property type="entry name" value="THIOL:DISULFIDE INTERCHANGE PROTEIN DSBE"/>
    <property type="match status" value="1"/>
</dbReference>
<dbReference type="InterPro" id="IPR000866">
    <property type="entry name" value="AhpC/TSA"/>
</dbReference>
<evidence type="ECO:0000313" key="8">
    <source>
        <dbReference type="Proteomes" id="UP001430306"/>
    </source>
</evidence>
<feature type="region of interest" description="Disordered" evidence="5">
    <location>
        <begin position="355"/>
        <end position="378"/>
    </location>
</feature>
<dbReference type="SUPFAM" id="SSF52833">
    <property type="entry name" value="Thioredoxin-like"/>
    <property type="match status" value="1"/>
</dbReference>
<feature type="compositionally biased region" description="Acidic residues" evidence="5">
    <location>
        <begin position="364"/>
        <end position="378"/>
    </location>
</feature>
<dbReference type="PROSITE" id="PS00194">
    <property type="entry name" value="THIOREDOXIN_1"/>
    <property type="match status" value="1"/>
</dbReference>
<name>A0ABS8NIS2_9BACT</name>
<dbReference type="InterPro" id="IPR013766">
    <property type="entry name" value="Thioredoxin_domain"/>
</dbReference>
<dbReference type="Pfam" id="PF00578">
    <property type="entry name" value="AhpC-TSA"/>
    <property type="match status" value="1"/>
</dbReference>
<feature type="compositionally biased region" description="Basic and acidic residues" evidence="5">
    <location>
        <begin position="85"/>
        <end position="97"/>
    </location>
</feature>
<comment type="subcellular location">
    <subcellularLocation>
        <location evidence="1">Cell envelope</location>
    </subcellularLocation>
</comment>
<dbReference type="InterPro" id="IPR011990">
    <property type="entry name" value="TPR-like_helical_dom_sf"/>
</dbReference>
<comment type="caution">
    <text evidence="7">The sequence shown here is derived from an EMBL/GenBank/DDBJ whole genome shotgun (WGS) entry which is preliminary data.</text>
</comment>
<keyword evidence="3" id="KW-1015">Disulfide bond</keyword>
<dbReference type="Gene3D" id="3.40.30.10">
    <property type="entry name" value="Glutaredoxin"/>
    <property type="match status" value="1"/>
</dbReference>
<keyword evidence="8" id="KW-1185">Reference proteome</keyword>
<dbReference type="EMBL" id="JAJKFW010000024">
    <property type="protein sequence ID" value="MCC9643457.1"/>
    <property type="molecule type" value="Genomic_DNA"/>
</dbReference>
<keyword evidence="2" id="KW-0201">Cytochrome c-type biogenesis</keyword>
<sequence>MTIGSVAPSLDIEHWMGEEPSPMTGFEPGQVTVVEFWATWCGPCLYSMPHLAELQTRYRDEGLRVVSVSREDLETVTNFLDKEVPETILHPGEKEAETGESEEEPDEDQEPITYGELTSAYSLTTDPDASVHTEYMKAANQNGIPTAFIVGKDGHVEWIGHPMSMDSALEAVLNDQWDREAAKEEFEKETQMKLAYRELVLAQRAGKHELVAEMLEENTELFAASKYENAIESLAFANTLALGQAEKALATIEEKIAATPNDAVAISSWARSVAQAVRAGQMENEKVLQTTIDALESALAYQEENSPESLPNQWMAMNAMAYLQAAADDKEAAIEWQTRALEVAPEVRRRFLQPFLDELTSSDKEEESEETETAAETE</sequence>
<evidence type="ECO:0000256" key="1">
    <source>
        <dbReference type="ARBA" id="ARBA00004196"/>
    </source>
</evidence>
<feature type="compositionally biased region" description="Acidic residues" evidence="5">
    <location>
        <begin position="98"/>
        <end position="110"/>
    </location>
</feature>
<dbReference type="InterPro" id="IPR036249">
    <property type="entry name" value="Thioredoxin-like_sf"/>
</dbReference>
<dbReference type="CDD" id="cd02966">
    <property type="entry name" value="TlpA_like_family"/>
    <property type="match status" value="1"/>
</dbReference>